<proteinExistence type="predicted"/>
<protein>
    <submittedName>
        <fullName evidence="1">Uncharacterized protein</fullName>
    </submittedName>
</protein>
<dbReference type="AlphaFoldDB" id="A0A8S2Z211"/>
<evidence type="ECO:0000313" key="1">
    <source>
        <dbReference type="EMBL" id="CAF4596822.1"/>
    </source>
</evidence>
<sequence length="245" mass="28283">IRTIQELTVSIDEQQRLIKNLKRGRQYLKSDFKVHVSKSSTIGDHCVTYAVSDKSTQEFRQLCDHKHDDICIDCANLSNTLMNIEQILKDKSEQNDLDKFRTCYEAIHAWKSHQLRSINQNSCREQIIEELAAAVFLNCDWAMKWLPTKYREPQSDFFGKRGISWHISVVTKKHNINAVDQEGQKSDGETGDTLDDNTADGISNNFSQYQHKVFVHVFDQCTQDAKTVRAIIQNVLQKIKVTDPH</sequence>
<dbReference type="OrthoDB" id="5989638at2759"/>
<feature type="non-terminal residue" evidence="1">
    <location>
        <position position="1"/>
    </location>
</feature>
<comment type="caution">
    <text evidence="1">The sequence shown here is derived from an EMBL/GenBank/DDBJ whole genome shotgun (WGS) entry which is preliminary data.</text>
</comment>
<dbReference type="EMBL" id="CAJOBC010126447">
    <property type="protein sequence ID" value="CAF4596822.1"/>
    <property type="molecule type" value="Genomic_DNA"/>
</dbReference>
<organism evidence="1 2">
    <name type="scientific">Didymodactylos carnosus</name>
    <dbReference type="NCBI Taxonomy" id="1234261"/>
    <lineage>
        <taxon>Eukaryota</taxon>
        <taxon>Metazoa</taxon>
        <taxon>Spiralia</taxon>
        <taxon>Gnathifera</taxon>
        <taxon>Rotifera</taxon>
        <taxon>Eurotatoria</taxon>
        <taxon>Bdelloidea</taxon>
        <taxon>Philodinida</taxon>
        <taxon>Philodinidae</taxon>
        <taxon>Didymodactylos</taxon>
    </lineage>
</organism>
<name>A0A8S2Z211_9BILA</name>
<evidence type="ECO:0000313" key="2">
    <source>
        <dbReference type="Proteomes" id="UP000681722"/>
    </source>
</evidence>
<reference evidence="1" key="1">
    <citation type="submission" date="2021-02" db="EMBL/GenBank/DDBJ databases">
        <authorList>
            <person name="Nowell W R."/>
        </authorList>
    </citation>
    <scope>NUCLEOTIDE SEQUENCE</scope>
</reference>
<feature type="non-terminal residue" evidence="1">
    <location>
        <position position="245"/>
    </location>
</feature>
<gene>
    <name evidence="1" type="ORF">SRO942_LOCUS48710</name>
</gene>
<accession>A0A8S2Z211</accession>
<dbReference type="Proteomes" id="UP000681722">
    <property type="component" value="Unassembled WGS sequence"/>
</dbReference>